<dbReference type="OrthoDB" id="2942336at2"/>
<dbReference type="AlphaFoldDB" id="Q8ENE0"/>
<reference evidence="2 3" key="1">
    <citation type="journal article" date="2001" name="FEMS Microbiol. Lett.">
        <title>Oceanobacillus iheyensis gen. nov., sp. nov., a deep-sea extremely halotolerant and alkaliphilic species isolated from a depth of 1050 m on the Iheya Ridge.</title>
        <authorList>
            <person name="Lu J."/>
            <person name="Nogi Y."/>
            <person name="Takami H."/>
        </authorList>
    </citation>
    <scope>NUCLEOTIDE SEQUENCE [LARGE SCALE GENOMIC DNA]</scope>
    <source>
        <strain evidence="3">DSM 14371 / CIP 107618 / JCM 11309 / KCTC 3954 / HTE831</strain>
    </source>
</reference>
<dbReference type="InterPro" id="IPR014284">
    <property type="entry name" value="RNA_pol_sigma-70_dom"/>
</dbReference>
<dbReference type="SUPFAM" id="SSF88659">
    <property type="entry name" value="Sigma3 and sigma4 domains of RNA polymerase sigma factors"/>
    <property type="match status" value="1"/>
</dbReference>
<reference evidence="2 3" key="2">
    <citation type="journal article" date="2002" name="Nucleic Acids Res.">
        <title>Genome sequence of Oceanobacillus iheyensis isolated from the Iheya Ridge and its unexpected adaptive capabilities to extreme environments.</title>
        <authorList>
            <person name="Takami H."/>
            <person name="Takaki Y."/>
            <person name="Uchiyama I."/>
        </authorList>
    </citation>
    <scope>NUCLEOTIDE SEQUENCE [LARGE SCALE GENOMIC DNA]</scope>
    <source>
        <strain evidence="3">DSM 14371 / CIP 107618 / JCM 11309 / KCTC 3954 / HTE831</strain>
    </source>
</reference>
<keyword evidence="3" id="KW-1185">Reference proteome</keyword>
<gene>
    <name evidence="2" type="ordered locus">OB2546</name>
</gene>
<dbReference type="EMBL" id="BA000028">
    <property type="protein sequence ID" value="BAC14502.1"/>
    <property type="molecule type" value="Genomic_DNA"/>
</dbReference>
<dbReference type="Pfam" id="PF04545">
    <property type="entry name" value="Sigma70_r4"/>
    <property type="match status" value="1"/>
</dbReference>
<accession>Q8ENE0</accession>
<dbReference type="GO" id="GO:0006352">
    <property type="term" value="P:DNA-templated transcription initiation"/>
    <property type="evidence" value="ECO:0007669"/>
    <property type="project" value="InterPro"/>
</dbReference>
<dbReference type="Gene3D" id="1.20.140.160">
    <property type="match status" value="1"/>
</dbReference>
<dbReference type="KEGG" id="oih:OB2546"/>
<dbReference type="RefSeq" id="WP_011066939.1">
    <property type="nucleotide sequence ID" value="NC_004193.1"/>
</dbReference>
<name>Q8ENE0_OCEIH</name>
<dbReference type="GO" id="GO:0003700">
    <property type="term" value="F:DNA-binding transcription factor activity"/>
    <property type="evidence" value="ECO:0007669"/>
    <property type="project" value="InterPro"/>
</dbReference>
<dbReference type="HOGENOM" id="CLU_115272_1_0_9"/>
<dbReference type="eggNOG" id="COG1595">
    <property type="taxonomic scope" value="Bacteria"/>
</dbReference>
<organism evidence="2 3">
    <name type="scientific">Oceanobacillus iheyensis (strain DSM 14371 / CIP 107618 / JCM 11309 / KCTC 3954 / HTE831)</name>
    <dbReference type="NCBI Taxonomy" id="221109"/>
    <lineage>
        <taxon>Bacteria</taxon>
        <taxon>Bacillati</taxon>
        <taxon>Bacillota</taxon>
        <taxon>Bacilli</taxon>
        <taxon>Bacillales</taxon>
        <taxon>Bacillaceae</taxon>
        <taxon>Oceanobacillus</taxon>
    </lineage>
</organism>
<proteinExistence type="predicted"/>
<dbReference type="InterPro" id="IPR007630">
    <property type="entry name" value="RNA_pol_sigma70_r4"/>
</dbReference>
<evidence type="ECO:0000259" key="1">
    <source>
        <dbReference type="Pfam" id="PF04545"/>
    </source>
</evidence>
<dbReference type="InterPro" id="IPR013324">
    <property type="entry name" value="RNA_pol_sigma_r3/r4-like"/>
</dbReference>
<evidence type="ECO:0000313" key="3">
    <source>
        <dbReference type="Proteomes" id="UP000000822"/>
    </source>
</evidence>
<feature type="domain" description="RNA polymerase sigma-70 region 4" evidence="1">
    <location>
        <begin position="150"/>
        <end position="197"/>
    </location>
</feature>
<protein>
    <submittedName>
        <fullName evidence="2">Hypothetical conserved protein</fullName>
    </submittedName>
</protein>
<sequence length="206" mass="24340">MSNQGVSPEEIRHFHCAQKFVKDNELIFRNALLQSFMQSPEHWALLEESLNCPSSDATRLLDKKFKEHFSEISLISLLSNEIRRFAIRYDQRYRRNTKRQMLILDRPRYHDSQVTTWMELIPSKQTLEQEAFQTEGRLENRVENPIIHKAINQLTARQKFILEAAYIHECTDTEIAQIDGVSQQTISKTRKKALQNIYSFLQREGE</sequence>
<dbReference type="Proteomes" id="UP000000822">
    <property type="component" value="Chromosome"/>
</dbReference>
<evidence type="ECO:0000313" key="2">
    <source>
        <dbReference type="EMBL" id="BAC14502.1"/>
    </source>
</evidence>
<dbReference type="STRING" id="221109.gene:10734798"/>
<dbReference type="NCBIfam" id="TIGR02937">
    <property type="entry name" value="sigma70-ECF"/>
    <property type="match status" value="1"/>
</dbReference>